<dbReference type="Gene3D" id="3.90.550.10">
    <property type="entry name" value="Spore Coat Polysaccharide Biosynthesis Protein SpsA, Chain A"/>
    <property type="match status" value="1"/>
</dbReference>
<name>A0ABV9P694_9FLAO</name>
<evidence type="ECO:0000313" key="1">
    <source>
        <dbReference type="EMBL" id="MFC4739764.1"/>
    </source>
</evidence>
<dbReference type="InterPro" id="IPR029044">
    <property type="entry name" value="Nucleotide-diphossugar_trans"/>
</dbReference>
<gene>
    <name evidence="1" type="ORF">ACFO3U_07120</name>
</gene>
<reference evidence="2" key="1">
    <citation type="journal article" date="2019" name="Int. J. Syst. Evol. Microbiol.">
        <title>The Global Catalogue of Microorganisms (GCM) 10K type strain sequencing project: providing services to taxonomists for standard genome sequencing and annotation.</title>
        <authorList>
            <consortium name="The Broad Institute Genomics Platform"/>
            <consortium name="The Broad Institute Genome Sequencing Center for Infectious Disease"/>
            <person name="Wu L."/>
            <person name="Ma J."/>
        </authorList>
    </citation>
    <scope>NUCLEOTIDE SEQUENCE [LARGE SCALE GENOMIC DNA]</scope>
    <source>
        <strain evidence="2">CCUG 50349</strain>
    </source>
</reference>
<dbReference type="SUPFAM" id="SSF53448">
    <property type="entry name" value="Nucleotide-diphospho-sugar transferases"/>
    <property type="match status" value="1"/>
</dbReference>
<proteinExistence type="predicted"/>
<protein>
    <recommendedName>
        <fullName evidence="3">Glycosyltransferase family 2 protein</fullName>
    </recommendedName>
</protein>
<dbReference type="EMBL" id="JBHSGW010000004">
    <property type="protein sequence ID" value="MFC4739764.1"/>
    <property type="molecule type" value="Genomic_DNA"/>
</dbReference>
<dbReference type="Proteomes" id="UP001595885">
    <property type="component" value="Unassembled WGS sequence"/>
</dbReference>
<sequence length="339" mass="40528">MDILIKSFNRAYYLDRCLYSIDKHVKNFDGKIYILDDGTPQIFLDKIISKYPHVIIKKSEFYEEKQLLIQKGLKPKEYLIPINLWVNAAKEASDYFILIEDDTWFIDDINIEDVQKELRENKVVLSKLYWIGNPKINVNKKAELKRNLVIIEPKLFSRIPAVYYFVFYKFNRFKIRRILHLLKINTLDRQLSYYTIYAVAGAIFKRDYFNRLWDNHTNVVDEGLQKYHAVKILFKEKKKNKYAHYKKEILKTGFISSATNQNKEHYKGDVDMFVFNKILNEAWLEDSFNTIQSLPFDIKDEDVFSVLENDSLKRIQSKKWLSWSTAFKKQYLEKGCVID</sequence>
<evidence type="ECO:0000313" key="2">
    <source>
        <dbReference type="Proteomes" id="UP001595885"/>
    </source>
</evidence>
<accession>A0ABV9P694</accession>
<dbReference type="RefSeq" id="WP_379739812.1">
    <property type="nucleotide sequence ID" value="NZ_JBHSGW010000004.1"/>
</dbReference>
<keyword evidence="2" id="KW-1185">Reference proteome</keyword>
<evidence type="ECO:0008006" key="3">
    <source>
        <dbReference type="Google" id="ProtNLM"/>
    </source>
</evidence>
<comment type="caution">
    <text evidence="1">The sequence shown here is derived from an EMBL/GenBank/DDBJ whole genome shotgun (WGS) entry which is preliminary data.</text>
</comment>
<organism evidence="1 2">
    <name type="scientific">Flavobacterium ponti</name>
    <dbReference type="NCBI Taxonomy" id="665133"/>
    <lineage>
        <taxon>Bacteria</taxon>
        <taxon>Pseudomonadati</taxon>
        <taxon>Bacteroidota</taxon>
        <taxon>Flavobacteriia</taxon>
        <taxon>Flavobacteriales</taxon>
        <taxon>Flavobacteriaceae</taxon>
        <taxon>Flavobacterium</taxon>
    </lineage>
</organism>